<dbReference type="InterPro" id="IPR036645">
    <property type="entry name" value="Elafin-like_sf"/>
</dbReference>
<dbReference type="GO" id="GO:0005576">
    <property type="term" value="C:extracellular region"/>
    <property type="evidence" value="ECO:0007669"/>
    <property type="project" value="InterPro"/>
</dbReference>
<reference evidence="2" key="1">
    <citation type="submission" date="2025-08" db="UniProtKB">
        <authorList>
            <consortium name="Ensembl"/>
        </authorList>
    </citation>
    <scope>IDENTIFICATION</scope>
</reference>
<dbReference type="AlphaFoldDB" id="A0A8D0EPN4"/>
<evidence type="ECO:0000313" key="2">
    <source>
        <dbReference type="Ensembl" id="ENSSOCP00000003200.1"/>
    </source>
</evidence>
<proteinExistence type="predicted"/>
<evidence type="ECO:0000259" key="1">
    <source>
        <dbReference type="Pfam" id="PF00095"/>
    </source>
</evidence>
<dbReference type="Proteomes" id="UP000694551">
    <property type="component" value="Unplaced"/>
</dbReference>
<dbReference type="Ensembl" id="ENSSOCT00000003278.1">
    <property type="protein sequence ID" value="ENSSOCP00000003200.1"/>
    <property type="gene ID" value="ENSSOCG00000002463.1"/>
</dbReference>
<organism evidence="2 3">
    <name type="scientific">Strix occidentalis caurina</name>
    <name type="common">northern spotted owl</name>
    <dbReference type="NCBI Taxonomy" id="311401"/>
    <lineage>
        <taxon>Eukaryota</taxon>
        <taxon>Metazoa</taxon>
        <taxon>Chordata</taxon>
        <taxon>Craniata</taxon>
        <taxon>Vertebrata</taxon>
        <taxon>Euteleostomi</taxon>
        <taxon>Archelosauria</taxon>
        <taxon>Archosauria</taxon>
        <taxon>Dinosauria</taxon>
        <taxon>Saurischia</taxon>
        <taxon>Theropoda</taxon>
        <taxon>Coelurosauria</taxon>
        <taxon>Aves</taxon>
        <taxon>Neognathae</taxon>
        <taxon>Neoaves</taxon>
        <taxon>Telluraves</taxon>
        <taxon>Strigiformes</taxon>
        <taxon>Strigidae</taxon>
        <taxon>Strix</taxon>
    </lineage>
</organism>
<keyword evidence="3" id="KW-1185">Reference proteome</keyword>
<sequence length="138" mass="15073">MAAATQKRCWGSGDPPQSLGRLSQTAFPTLAYATSGTGARRVWAWGRFPLGKSQRIMPGKCYTNWQCPRGQKCCPGAELLTEPELVGKIQMKKISWESRKSGQKPTALRCSCNFCTAECQAGESVCSLRDLPSICPVQ</sequence>
<evidence type="ECO:0000313" key="3">
    <source>
        <dbReference type="Proteomes" id="UP000694551"/>
    </source>
</evidence>
<dbReference type="SUPFAM" id="SSF57256">
    <property type="entry name" value="Elafin-like"/>
    <property type="match status" value="1"/>
</dbReference>
<protein>
    <recommendedName>
        <fullName evidence="1">WAP domain-containing protein</fullName>
    </recommendedName>
</protein>
<dbReference type="GO" id="GO:0030414">
    <property type="term" value="F:peptidase inhibitor activity"/>
    <property type="evidence" value="ECO:0007669"/>
    <property type="project" value="InterPro"/>
</dbReference>
<dbReference type="InterPro" id="IPR008197">
    <property type="entry name" value="WAP_dom"/>
</dbReference>
<name>A0A8D0EPN4_STROC</name>
<reference evidence="2" key="2">
    <citation type="submission" date="2025-09" db="UniProtKB">
        <authorList>
            <consortium name="Ensembl"/>
        </authorList>
    </citation>
    <scope>IDENTIFICATION</scope>
</reference>
<dbReference type="Pfam" id="PF00095">
    <property type="entry name" value="WAP"/>
    <property type="match status" value="1"/>
</dbReference>
<feature type="domain" description="WAP" evidence="1">
    <location>
        <begin position="56"/>
        <end position="76"/>
    </location>
</feature>
<accession>A0A8D0EPN4</accession>